<dbReference type="Gramene" id="TVU48317">
    <property type="protein sequence ID" value="TVU48317"/>
    <property type="gene ID" value="EJB05_07950"/>
</dbReference>
<dbReference type="EMBL" id="RWGY01000004">
    <property type="protein sequence ID" value="TVU48317.1"/>
    <property type="molecule type" value="Genomic_DNA"/>
</dbReference>
<comment type="caution">
    <text evidence="2">The sequence shown here is derived from an EMBL/GenBank/DDBJ whole genome shotgun (WGS) entry which is preliminary data.</text>
</comment>
<accession>A0A5J9WKA3</accession>
<evidence type="ECO:0000313" key="3">
    <source>
        <dbReference type="Proteomes" id="UP000324897"/>
    </source>
</evidence>
<feature type="region of interest" description="Disordered" evidence="1">
    <location>
        <begin position="1"/>
        <end position="59"/>
    </location>
</feature>
<keyword evidence="3" id="KW-1185">Reference proteome</keyword>
<organism evidence="2 3">
    <name type="scientific">Eragrostis curvula</name>
    <name type="common">weeping love grass</name>
    <dbReference type="NCBI Taxonomy" id="38414"/>
    <lineage>
        <taxon>Eukaryota</taxon>
        <taxon>Viridiplantae</taxon>
        <taxon>Streptophyta</taxon>
        <taxon>Embryophyta</taxon>
        <taxon>Tracheophyta</taxon>
        <taxon>Spermatophyta</taxon>
        <taxon>Magnoliopsida</taxon>
        <taxon>Liliopsida</taxon>
        <taxon>Poales</taxon>
        <taxon>Poaceae</taxon>
        <taxon>PACMAD clade</taxon>
        <taxon>Chloridoideae</taxon>
        <taxon>Eragrostideae</taxon>
        <taxon>Eragrostidinae</taxon>
        <taxon>Eragrostis</taxon>
    </lineage>
</organism>
<sequence length="102" mass="10893">MGHHRAVTVAHGPCEALGRDPSSLPHHSLTQPPPDLTILPRARSPPRRQAALPDRAGHRSSGLVLRIALESSGISLCLCGLRWCHGSVFVRSASASCHHLTT</sequence>
<protein>
    <submittedName>
        <fullName evidence="2">Uncharacterized protein</fullName>
    </submittedName>
</protein>
<evidence type="ECO:0000256" key="1">
    <source>
        <dbReference type="SAM" id="MobiDB-lite"/>
    </source>
</evidence>
<name>A0A5J9WKA3_9POAL</name>
<feature type="non-terminal residue" evidence="2">
    <location>
        <position position="1"/>
    </location>
</feature>
<proteinExistence type="predicted"/>
<dbReference type="Proteomes" id="UP000324897">
    <property type="component" value="Chromosome 5"/>
</dbReference>
<gene>
    <name evidence="2" type="ORF">EJB05_07950</name>
</gene>
<reference evidence="2 3" key="1">
    <citation type="journal article" date="2019" name="Sci. Rep.">
        <title>A high-quality genome of Eragrostis curvula grass provides insights into Poaceae evolution and supports new strategies to enhance forage quality.</title>
        <authorList>
            <person name="Carballo J."/>
            <person name="Santos B.A.C.M."/>
            <person name="Zappacosta D."/>
            <person name="Garbus I."/>
            <person name="Selva J.P."/>
            <person name="Gallo C.A."/>
            <person name="Diaz A."/>
            <person name="Albertini E."/>
            <person name="Caccamo M."/>
            <person name="Echenique V."/>
        </authorList>
    </citation>
    <scope>NUCLEOTIDE SEQUENCE [LARGE SCALE GENOMIC DNA]</scope>
    <source>
        <strain evidence="3">cv. Victoria</strain>
        <tissue evidence="2">Leaf</tissue>
    </source>
</reference>
<evidence type="ECO:0000313" key="2">
    <source>
        <dbReference type="EMBL" id="TVU48317.1"/>
    </source>
</evidence>
<dbReference type="AlphaFoldDB" id="A0A5J9WKA3"/>